<evidence type="ECO:0000313" key="2">
    <source>
        <dbReference type="Proteomes" id="UP000471705"/>
    </source>
</evidence>
<sequence length="220" mass="25006">MTVRAGPRSLYDNLNREIPNPFPWAETAKILCRKHNSDLSVFDTAGTNLFEAIKHAFDLKEGSIDLNGNDIERFMLQRLCALTFSKVATVSGFQAGQSINPRLIEECFTRPALPPPLGLYMTYPPPHVQRPGGVHTEYTSLYNSLTRNPVGCRISFGPISMVFFIEATENAMLPLYNYRPSGFRFWNGDKLIREIRFHWENGAQSDFIGFDFDPSLYSNE</sequence>
<dbReference type="Proteomes" id="UP000471705">
    <property type="component" value="Unassembled WGS sequence"/>
</dbReference>
<dbReference type="EMBL" id="WUFV01000001">
    <property type="protein sequence ID" value="NEK13425.1"/>
    <property type="molecule type" value="Genomic_DNA"/>
</dbReference>
<dbReference type="RefSeq" id="WP_164045616.1">
    <property type="nucleotide sequence ID" value="NZ_WUFV01000001.1"/>
</dbReference>
<accession>A0A7K3V8D5</accession>
<proteinExistence type="predicted"/>
<protein>
    <submittedName>
        <fullName evidence="1">Uncharacterized protein</fullName>
    </submittedName>
</protein>
<dbReference type="AlphaFoldDB" id="A0A7K3V8D5"/>
<evidence type="ECO:0000313" key="1">
    <source>
        <dbReference type="EMBL" id="NEK13425.1"/>
    </source>
</evidence>
<reference evidence="1 2" key="1">
    <citation type="submission" date="2019-12" db="EMBL/GenBank/DDBJ databases">
        <title>Rhizobium genotypes associated with high levels of biological nitrogen fixation by grain legumes in a temperate-maritime cropping system.</title>
        <authorList>
            <person name="Maluk M."/>
            <person name="Francesc Ferrando Molina F."/>
            <person name="Lopez Del Egido L."/>
            <person name="Lafos M."/>
            <person name="Langarica-Fuentes A."/>
            <person name="Gebre Yohannes G."/>
            <person name="Young M.W."/>
            <person name="Martin P."/>
            <person name="Gantlett R."/>
            <person name="Kenicer G."/>
            <person name="Hawes C."/>
            <person name="Begg G.S."/>
            <person name="Quilliam R.S."/>
            <person name="Squire G.R."/>
            <person name="Poole P.S."/>
            <person name="Young P.W."/>
            <person name="Iannetta P.M."/>
            <person name="James E.K."/>
        </authorList>
    </citation>
    <scope>NUCLEOTIDE SEQUENCE [LARGE SCALE GENOMIC DNA]</scope>
    <source>
        <strain evidence="1 2">JHI54</strain>
    </source>
</reference>
<comment type="caution">
    <text evidence="1">The sequence shown here is derived from an EMBL/GenBank/DDBJ whole genome shotgun (WGS) entry which is preliminary data.</text>
</comment>
<organism evidence="1 2">
    <name type="scientific">Rhizobium leguminosarum</name>
    <dbReference type="NCBI Taxonomy" id="384"/>
    <lineage>
        <taxon>Bacteria</taxon>
        <taxon>Pseudomonadati</taxon>
        <taxon>Pseudomonadota</taxon>
        <taxon>Alphaproteobacteria</taxon>
        <taxon>Hyphomicrobiales</taxon>
        <taxon>Rhizobiaceae</taxon>
        <taxon>Rhizobium/Agrobacterium group</taxon>
        <taxon>Rhizobium</taxon>
    </lineage>
</organism>
<name>A0A7K3V8D5_RHILE</name>
<gene>
    <name evidence="1" type="ORF">GR257_00960</name>
</gene>